<dbReference type="InterPro" id="IPR027417">
    <property type="entry name" value="P-loop_NTPase"/>
</dbReference>
<dbReference type="PANTHER" id="PTHR47642">
    <property type="entry name" value="ATP-DEPENDENT DNA HELICASE"/>
    <property type="match status" value="1"/>
</dbReference>
<protein>
    <recommendedName>
        <fullName evidence="1">ATP-dependent DNA helicase</fullName>
        <ecNumber evidence="1">5.6.2.3</ecNumber>
    </recommendedName>
</protein>
<reference evidence="4" key="1">
    <citation type="submission" date="2021-07" db="EMBL/GenBank/DDBJ databases">
        <authorList>
            <person name="Catto M.A."/>
            <person name="Jacobson A."/>
            <person name="Kennedy G."/>
            <person name="Labadie P."/>
            <person name="Hunt B.G."/>
            <person name="Srinivasan R."/>
        </authorList>
    </citation>
    <scope>NUCLEOTIDE SEQUENCE</scope>
    <source>
        <strain evidence="4">PL_HMW_Pooled</strain>
        <tissue evidence="4">Head</tissue>
    </source>
</reference>
<evidence type="ECO:0000256" key="2">
    <source>
        <dbReference type="SAM" id="SignalP"/>
    </source>
</evidence>
<feature type="domain" description="DNA helicase Pif1-like DEAD-box helicase" evidence="3">
    <location>
        <begin position="9"/>
        <end position="158"/>
    </location>
</feature>
<feature type="signal peptide" evidence="2">
    <location>
        <begin position="1"/>
        <end position="27"/>
    </location>
</feature>
<dbReference type="PANTHER" id="PTHR47642:SF5">
    <property type="entry name" value="ATP-DEPENDENT DNA HELICASE"/>
    <property type="match status" value="1"/>
</dbReference>
<keyword evidence="5" id="KW-1185">Reference proteome</keyword>
<accession>A0AAE1L9V0</accession>
<keyword evidence="1" id="KW-0378">Hydrolase</keyword>
<dbReference type="Proteomes" id="UP001219518">
    <property type="component" value="Unassembled WGS sequence"/>
</dbReference>
<dbReference type="Gene3D" id="3.40.50.300">
    <property type="entry name" value="P-loop containing nucleotide triphosphate hydrolases"/>
    <property type="match status" value="1"/>
</dbReference>
<dbReference type="GO" id="GO:0000723">
    <property type="term" value="P:telomere maintenance"/>
    <property type="evidence" value="ECO:0007669"/>
    <property type="project" value="InterPro"/>
</dbReference>
<feature type="chain" id="PRO_5042080890" description="ATP-dependent DNA helicase" evidence="2">
    <location>
        <begin position="28"/>
        <end position="351"/>
    </location>
</feature>
<keyword evidence="1" id="KW-0233">DNA recombination</keyword>
<keyword evidence="1" id="KW-0227">DNA damage</keyword>
<dbReference type="Pfam" id="PF05970">
    <property type="entry name" value="PIF1"/>
    <property type="match status" value="1"/>
</dbReference>
<evidence type="ECO:0000256" key="1">
    <source>
        <dbReference type="RuleBase" id="RU363044"/>
    </source>
</evidence>
<dbReference type="InterPro" id="IPR010285">
    <property type="entry name" value="DNA_helicase_pif1-like_DEAD"/>
</dbReference>
<keyword evidence="1" id="KW-0067">ATP-binding</keyword>
<comment type="similarity">
    <text evidence="1">Belongs to the helicase family.</text>
</comment>
<evidence type="ECO:0000259" key="3">
    <source>
        <dbReference type="Pfam" id="PF05970"/>
    </source>
</evidence>
<dbReference type="EC" id="5.6.2.3" evidence="1"/>
<comment type="cofactor">
    <cofactor evidence="1">
        <name>Mg(2+)</name>
        <dbReference type="ChEBI" id="CHEBI:18420"/>
    </cofactor>
</comment>
<evidence type="ECO:0000313" key="5">
    <source>
        <dbReference type="Proteomes" id="UP001219518"/>
    </source>
</evidence>
<dbReference type="GO" id="GO:0043139">
    <property type="term" value="F:5'-3' DNA helicase activity"/>
    <property type="evidence" value="ECO:0007669"/>
    <property type="project" value="UniProtKB-EC"/>
</dbReference>
<keyword evidence="1" id="KW-0234">DNA repair</keyword>
<proteinExistence type="inferred from homology"/>
<sequence>MTRTDSVSEKLNSKLAVLLLGPTGVAAANIDGVTVHPSLHIPQDRRMLQELSGAFARNFCDKLENVKFLVLDEYSMCGAEMLNMIDQRCRQGTGKNEPFAGLFTYFLGDIRQLPPVKDTPLYSDSVHSKGIALLFEFQKVFFLKHCFRQQDPEFENLLDRVSIGDISIEDYNLLSQRFSFRVKDEKVFFSALHFFATKDKVHEFTYKRLEKANVPVAKIVDKHNNKTARKGSSEDAEGLQNVLYLANGCKIMLKQNLWVKIGLVNGAIGEVADIVYGENEGSPNDMPRIIMCKFPSFTGPGIGPENLVPISPMTKSWTKNHVSCTRKQFPIAVCYACSIHKSQGMTVEKNL</sequence>
<name>A0AAE1L9V0_9NEOP</name>
<keyword evidence="1 4" id="KW-0347">Helicase</keyword>
<dbReference type="EMBL" id="JAHWGI010000224">
    <property type="protein sequence ID" value="KAK3911119.1"/>
    <property type="molecule type" value="Genomic_DNA"/>
</dbReference>
<dbReference type="InterPro" id="IPR051055">
    <property type="entry name" value="PIF1_helicase"/>
</dbReference>
<dbReference type="GO" id="GO:0016787">
    <property type="term" value="F:hydrolase activity"/>
    <property type="evidence" value="ECO:0007669"/>
    <property type="project" value="UniProtKB-KW"/>
</dbReference>
<gene>
    <name evidence="4" type="ORF">KUF71_020823</name>
</gene>
<dbReference type="GO" id="GO:0006310">
    <property type="term" value="P:DNA recombination"/>
    <property type="evidence" value="ECO:0007669"/>
    <property type="project" value="UniProtKB-KW"/>
</dbReference>
<keyword evidence="2" id="KW-0732">Signal</keyword>
<dbReference type="GO" id="GO:0006281">
    <property type="term" value="P:DNA repair"/>
    <property type="evidence" value="ECO:0007669"/>
    <property type="project" value="UniProtKB-KW"/>
</dbReference>
<reference evidence="4" key="2">
    <citation type="journal article" date="2023" name="BMC Genomics">
        <title>Pest status, molecular evolution, and epigenetic factors derived from the genome assembly of Frankliniella fusca, a thysanopteran phytovirus vector.</title>
        <authorList>
            <person name="Catto M.A."/>
            <person name="Labadie P.E."/>
            <person name="Jacobson A.L."/>
            <person name="Kennedy G.G."/>
            <person name="Srinivasan R."/>
            <person name="Hunt B.G."/>
        </authorList>
    </citation>
    <scope>NUCLEOTIDE SEQUENCE</scope>
    <source>
        <strain evidence="4">PL_HMW_Pooled</strain>
    </source>
</reference>
<dbReference type="SUPFAM" id="SSF52540">
    <property type="entry name" value="P-loop containing nucleoside triphosphate hydrolases"/>
    <property type="match status" value="2"/>
</dbReference>
<evidence type="ECO:0000313" key="4">
    <source>
        <dbReference type="EMBL" id="KAK3911119.1"/>
    </source>
</evidence>
<keyword evidence="1" id="KW-0547">Nucleotide-binding</keyword>
<comment type="caution">
    <text evidence="4">The sequence shown here is derived from an EMBL/GenBank/DDBJ whole genome shotgun (WGS) entry which is preliminary data.</text>
</comment>
<dbReference type="GO" id="GO:0005524">
    <property type="term" value="F:ATP binding"/>
    <property type="evidence" value="ECO:0007669"/>
    <property type="project" value="UniProtKB-KW"/>
</dbReference>
<dbReference type="AlphaFoldDB" id="A0AAE1L9V0"/>
<comment type="catalytic activity">
    <reaction evidence="1">
        <text>ATP + H2O = ADP + phosphate + H(+)</text>
        <dbReference type="Rhea" id="RHEA:13065"/>
        <dbReference type="ChEBI" id="CHEBI:15377"/>
        <dbReference type="ChEBI" id="CHEBI:15378"/>
        <dbReference type="ChEBI" id="CHEBI:30616"/>
        <dbReference type="ChEBI" id="CHEBI:43474"/>
        <dbReference type="ChEBI" id="CHEBI:456216"/>
        <dbReference type="EC" id="5.6.2.3"/>
    </reaction>
</comment>
<organism evidence="4 5">
    <name type="scientific">Frankliniella fusca</name>
    <dbReference type="NCBI Taxonomy" id="407009"/>
    <lineage>
        <taxon>Eukaryota</taxon>
        <taxon>Metazoa</taxon>
        <taxon>Ecdysozoa</taxon>
        <taxon>Arthropoda</taxon>
        <taxon>Hexapoda</taxon>
        <taxon>Insecta</taxon>
        <taxon>Pterygota</taxon>
        <taxon>Neoptera</taxon>
        <taxon>Paraneoptera</taxon>
        <taxon>Thysanoptera</taxon>
        <taxon>Terebrantia</taxon>
        <taxon>Thripoidea</taxon>
        <taxon>Thripidae</taxon>
        <taxon>Frankliniella</taxon>
    </lineage>
</organism>